<dbReference type="AlphaFoldDB" id="A0A7R6P8S9"/>
<dbReference type="InterPro" id="IPR015003">
    <property type="entry name" value="DUF1853"/>
</dbReference>
<organism evidence="1 2">
    <name type="scientific">Neptunomonas japonica JAMM 1380</name>
    <dbReference type="NCBI Taxonomy" id="1441457"/>
    <lineage>
        <taxon>Bacteria</taxon>
        <taxon>Pseudomonadati</taxon>
        <taxon>Pseudomonadota</taxon>
        <taxon>Gammaproteobacteria</taxon>
        <taxon>Oceanospirillales</taxon>
        <taxon>Oceanospirillaceae</taxon>
        <taxon>Neptunomonas</taxon>
    </lineage>
</organism>
<dbReference type="KEGG" id="njp:NEJAP_1377"/>
<accession>A0A7R6P8S9</accession>
<gene>
    <name evidence="1" type="ORF">NEJAP_1377</name>
</gene>
<dbReference type="EMBL" id="AP014546">
    <property type="protein sequence ID" value="BBB29329.1"/>
    <property type="molecule type" value="Genomic_DNA"/>
</dbReference>
<protein>
    <recommendedName>
        <fullName evidence="3">DUF1853 family protein</fullName>
    </recommendedName>
</protein>
<keyword evidence="2" id="KW-1185">Reference proteome</keyword>
<dbReference type="RefSeq" id="WP_201349936.1">
    <property type="nucleotide sequence ID" value="NZ_AP014546.1"/>
</dbReference>
<proteinExistence type="predicted"/>
<evidence type="ECO:0000313" key="1">
    <source>
        <dbReference type="EMBL" id="BBB29329.1"/>
    </source>
</evidence>
<dbReference type="Pfam" id="PF08907">
    <property type="entry name" value="DUF1853"/>
    <property type="match status" value="1"/>
</dbReference>
<name>A0A7R6P8S9_9GAMM</name>
<dbReference type="Proteomes" id="UP000595332">
    <property type="component" value="Chromosome"/>
</dbReference>
<reference evidence="1 2" key="1">
    <citation type="journal article" date="2008" name="Int. J. Syst. Evol. Microbiol.">
        <title>Neptunomonas japonica sp. nov., an Osedax japonicus symbiont-like bacterium isolated from sediment adjacent to sperm whale carcasses off Kagoshima, Japan.</title>
        <authorList>
            <person name="Miyazaki M."/>
            <person name="Nogi Y."/>
            <person name="Fujiwara Y."/>
            <person name="Kawato M."/>
            <person name="Kubokawa K."/>
            <person name="Horikoshi K."/>
        </authorList>
    </citation>
    <scope>NUCLEOTIDE SEQUENCE [LARGE SCALE GENOMIC DNA]</scope>
    <source>
        <strain evidence="1 2">JAMM 1380</strain>
    </source>
</reference>
<evidence type="ECO:0008006" key="3">
    <source>
        <dbReference type="Google" id="ProtNLM"/>
    </source>
</evidence>
<sequence length="300" mass="34984">MKDRLVIDIKKDLQWLVGSQPIISCPADIEVFIPNKHLEDLHHCPTSEMTYPAPPAYRLGRQFEDCISVLFQHSKQAKLLQRNLVITGEKRTLGELDCLYESAKQRCIHLELAIKFYLYTGAEHDVRKSAESGLESFIGPGGKDRLDKKWKRLIEHQLPLSKTPAALQAIHNAGFSTPEQRQLLLTGILFYPYDNWQSFIPNNQLINPQHLRGWWLFQHQIETLKTETDRCFIILPRWHWMGGIAHYDTLSPLNFTQMKQQVCEDNKPTMLACVRWNNTLQRWQETSRGFVVRDNWPTPL</sequence>
<evidence type="ECO:0000313" key="2">
    <source>
        <dbReference type="Proteomes" id="UP000595332"/>
    </source>
</evidence>